<accession>A0A379WDH6</accession>
<evidence type="ECO:0000256" key="1">
    <source>
        <dbReference type="SAM" id="Phobius"/>
    </source>
</evidence>
<dbReference type="EMBL" id="UGXS01000004">
    <property type="protein sequence ID" value="SUH16919.1"/>
    <property type="molecule type" value="Genomic_DNA"/>
</dbReference>
<dbReference type="AlphaFoldDB" id="A0A379WDH6"/>
<evidence type="ECO:0000313" key="2">
    <source>
        <dbReference type="EMBL" id="SUH16919.1"/>
    </source>
</evidence>
<feature type="transmembrane region" description="Helical" evidence="1">
    <location>
        <begin position="12"/>
        <end position="35"/>
    </location>
</feature>
<evidence type="ECO:0000313" key="3">
    <source>
        <dbReference type="Proteomes" id="UP000255509"/>
    </source>
</evidence>
<name>A0A379WDH6_SALET</name>
<organism evidence="2 3">
    <name type="scientific">Salmonella enterica I</name>
    <dbReference type="NCBI Taxonomy" id="59201"/>
    <lineage>
        <taxon>Bacteria</taxon>
        <taxon>Pseudomonadati</taxon>
        <taxon>Pseudomonadota</taxon>
        <taxon>Gammaproteobacteria</taxon>
        <taxon>Enterobacterales</taxon>
        <taxon>Enterobacteriaceae</taxon>
        <taxon>Salmonella</taxon>
    </lineage>
</organism>
<proteinExistence type="predicted"/>
<gene>
    <name evidence="2" type="primary">citA_3</name>
    <name evidence="2" type="ORF">NCTC8258_04690</name>
</gene>
<keyword evidence="1" id="KW-1133">Transmembrane helix</keyword>
<feature type="transmembrane region" description="Helical" evidence="1">
    <location>
        <begin position="41"/>
        <end position="60"/>
    </location>
</feature>
<dbReference type="Proteomes" id="UP000255509">
    <property type="component" value="Unassembled WGS sequence"/>
</dbReference>
<reference evidence="2 3" key="1">
    <citation type="submission" date="2018-06" db="EMBL/GenBank/DDBJ databases">
        <authorList>
            <consortium name="Pathogen Informatics"/>
            <person name="Doyle S."/>
        </authorList>
    </citation>
    <scope>NUCLEOTIDE SEQUENCE [LARGE SCALE GENOMIC DNA]</scope>
    <source>
        <strain evidence="2 3">NCTC8258</strain>
    </source>
</reference>
<protein>
    <submittedName>
        <fullName evidence="2">Citrate-proton symporter</fullName>
    </submittedName>
</protein>
<keyword evidence="1" id="KW-0812">Transmembrane</keyword>
<keyword evidence="1" id="KW-0472">Membrane</keyword>
<sequence>MQWLTAAPDFTRMTLVLLWFSFFFGMYNGAMVAALTEVMPVYVRTVGFSLAFSLATAIFWRPDAGHLYRAGKVNRRQKLARLVADVRGVMWTCRDGDAVCTSESRLYRGRK</sequence>